<keyword evidence="3" id="KW-1185">Reference proteome</keyword>
<organism evidence="2 3">
    <name type="scientific">Cuscuta europaea</name>
    <name type="common">European dodder</name>
    <dbReference type="NCBI Taxonomy" id="41803"/>
    <lineage>
        <taxon>Eukaryota</taxon>
        <taxon>Viridiplantae</taxon>
        <taxon>Streptophyta</taxon>
        <taxon>Embryophyta</taxon>
        <taxon>Tracheophyta</taxon>
        <taxon>Spermatophyta</taxon>
        <taxon>Magnoliopsida</taxon>
        <taxon>eudicotyledons</taxon>
        <taxon>Gunneridae</taxon>
        <taxon>Pentapetalae</taxon>
        <taxon>asterids</taxon>
        <taxon>lamiids</taxon>
        <taxon>Solanales</taxon>
        <taxon>Convolvulaceae</taxon>
        <taxon>Cuscuteae</taxon>
        <taxon>Cuscuta</taxon>
        <taxon>Cuscuta subgen. Cuscuta</taxon>
    </lineage>
</organism>
<dbReference type="EMBL" id="CAMAPE010000048">
    <property type="protein sequence ID" value="CAH9106236.1"/>
    <property type="molecule type" value="Genomic_DNA"/>
</dbReference>
<evidence type="ECO:0000313" key="2">
    <source>
        <dbReference type="EMBL" id="CAH9106236.1"/>
    </source>
</evidence>
<gene>
    <name evidence="2" type="ORF">CEURO_LOCUS17267</name>
</gene>
<evidence type="ECO:0000313" key="3">
    <source>
        <dbReference type="Proteomes" id="UP001152484"/>
    </source>
</evidence>
<feature type="region of interest" description="Disordered" evidence="1">
    <location>
        <begin position="1"/>
        <end position="21"/>
    </location>
</feature>
<protein>
    <submittedName>
        <fullName evidence="2">Uncharacterized protein</fullName>
    </submittedName>
</protein>
<evidence type="ECO:0000256" key="1">
    <source>
        <dbReference type="SAM" id="MobiDB-lite"/>
    </source>
</evidence>
<dbReference type="Proteomes" id="UP001152484">
    <property type="component" value="Unassembled WGS sequence"/>
</dbReference>
<accession>A0A9P0ZKQ4</accession>
<reference evidence="2" key="1">
    <citation type="submission" date="2022-07" db="EMBL/GenBank/DDBJ databases">
        <authorList>
            <person name="Macas J."/>
            <person name="Novak P."/>
            <person name="Neumann P."/>
        </authorList>
    </citation>
    <scope>NUCLEOTIDE SEQUENCE</scope>
</reference>
<name>A0A9P0ZKQ4_CUSEU</name>
<sequence>MFRLPGIQESVPGDDESEALPPSYQYNYNPVFYPVEPMANSFLGLDAYDEITGFQETLPPAASSQDGGGFGSDNGINSFEMFQLPGVLNAADFAEWPSN</sequence>
<comment type="caution">
    <text evidence="2">The sequence shown here is derived from an EMBL/GenBank/DDBJ whole genome shotgun (WGS) entry which is preliminary data.</text>
</comment>
<dbReference type="AlphaFoldDB" id="A0A9P0ZKQ4"/>
<proteinExistence type="predicted"/>